<protein>
    <recommendedName>
        <fullName evidence="4">MetA-pathway of phenol degradation</fullName>
    </recommendedName>
</protein>
<organism evidence="2 3">
    <name type="scientific">Granulicella rosea</name>
    <dbReference type="NCBI Taxonomy" id="474952"/>
    <lineage>
        <taxon>Bacteria</taxon>
        <taxon>Pseudomonadati</taxon>
        <taxon>Acidobacteriota</taxon>
        <taxon>Terriglobia</taxon>
        <taxon>Terriglobales</taxon>
        <taxon>Acidobacteriaceae</taxon>
        <taxon>Granulicella</taxon>
    </lineage>
</organism>
<sequence length="282" mass="31504">MKRLVLVSVLAVQTFAAVLCSAQNLFTKWEDRVRKTSAEQPGWVVPVITPAAIVTQLIKPEFARQITTTHGETDIWGDNKGLQLIPYYKTEVDIVIPPYIEHNNPAYGNVKNLDGAGDFSMVLKYRPFTSNEQHHNYSVAVQLAASGATGSYKNGVLRNTYTPNLIVGKGYKRFDVQSALGGNLPIGNIHTIGRTIAWNTVAQYRIWKLWPEVELNSTWFHLGPNDGKNQTFVTPGLMVSKFKLRKNPKDRLSVNFGAGMQIATSPFHAYNHAIVVTTRFVF</sequence>
<name>A0A239EL01_9BACT</name>
<dbReference type="AlphaFoldDB" id="A0A239EL01"/>
<dbReference type="EMBL" id="FZOU01000001">
    <property type="protein sequence ID" value="SNS45316.1"/>
    <property type="molecule type" value="Genomic_DNA"/>
</dbReference>
<accession>A0A239EL01</accession>
<proteinExistence type="predicted"/>
<feature type="chain" id="PRO_5012873296" description="MetA-pathway of phenol degradation" evidence="1">
    <location>
        <begin position="23"/>
        <end position="282"/>
    </location>
</feature>
<dbReference type="Proteomes" id="UP000198356">
    <property type="component" value="Unassembled WGS sequence"/>
</dbReference>
<evidence type="ECO:0008006" key="4">
    <source>
        <dbReference type="Google" id="ProtNLM"/>
    </source>
</evidence>
<feature type="signal peptide" evidence="1">
    <location>
        <begin position="1"/>
        <end position="22"/>
    </location>
</feature>
<keyword evidence="1" id="KW-0732">Signal</keyword>
<dbReference type="OrthoDB" id="7261515at2"/>
<evidence type="ECO:0000313" key="2">
    <source>
        <dbReference type="EMBL" id="SNS45316.1"/>
    </source>
</evidence>
<reference evidence="2 3" key="1">
    <citation type="submission" date="2017-06" db="EMBL/GenBank/DDBJ databases">
        <authorList>
            <person name="Kim H.J."/>
            <person name="Triplett B.A."/>
        </authorList>
    </citation>
    <scope>NUCLEOTIDE SEQUENCE [LARGE SCALE GENOMIC DNA]</scope>
    <source>
        <strain evidence="2 3">DSM 18704</strain>
    </source>
</reference>
<evidence type="ECO:0000256" key="1">
    <source>
        <dbReference type="SAM" id="SignalP"/>
    </source>
</evidence>
<dbReference type="RefSeq" id="WP_089407274.1">
    <property type="nucleotide sequence ID" value="NZ_FZOU01000001.1"/>
</dbReference>
<gene>
    <name evidence="2" type="ORF">SAMN05421770_1011038</name>
</gene>
<keyword evidence="3" id="KW-1185">Reference proteome</keyword>
<evidence type="ECO:0000313" key="3">
    <source>
        <dbReference type="Proteomes" id="UP000198356"/>
    </source>
</evidence>